<dbReference type="EMBL" id="MLFT02000042">
    <property type="protein sequence ID" value="PHT30340.1"/>
    <property type="molecule type" value="Genomic_DNA"/>
</dbReference>
<feature type="domain" description="F-box associated beta-propeller type 3" evidence="1">
    <location>
        <begin position="114"/>
        <end position="210"/>
    </location>
</feature>
<reference evidence="2 3" key="1">
    <citation type="journal article" date="2017" name="Genome Biol.">
        <title>New reference genome sequences of hot pepper reveal the massive evolution of plant disease-resistance genes by retroduplication.</title>
        <authorList>
            <person name="Kim S."/>
            <person name="Park J."/>
            <person name="Yeom S.I."/>
            <person name="Kim Y.M."/>
            <person name="Seo E."/>
            <person name="Kim K.T."/>
            <person name="Kim M.S."/>
            <person name="Lee J.M."/>
            <person name="Cheong K."/>
            <person name="Shin H.S."/>
            <person name="Kim S.B."/>
            <person name="Han K."/>
            <person name="Lee J."/>
            <person name="Park M."/>
            <person name="Lee H.A."/>
            <person name="Lee H.Y."/>
            <person name="Lee Y."/>
            <person name="Oh S."/>
            <person name="Lee J.H."/>
            <person name="Choi E."/>
            <person name="Choi E."/>
            <person name="Lee S.E."/>
            <person name="Jeon J."/>
            <person name="Kim H."/>
            <person name="Choi G."/>
            <person name="Song H."/>
            <person name="Lee J."/>
            <person name="Lee S.C."/>
            <person name="Kwon J.K."/>
            <person name="Lee H.Y."/>
            <person name="Koo N."/>
            <person name="Hong Y."/>
            <person name="Kim R.W."/>
            <person name="Kang W.H."/>
            <person name="Huh J.H."/>
            <person name="Kang B.C."/>
            <person name="Yang T.J."/>
            <person name="Lee Y.H."/>
            <person name="Bennetzen J.L."/>
            <person name="Choi D."/>
        </authorList>
    </citation>
    <scope>NUCLEOTIDE SEQUENCE [LARGE SCALE GENOMIC DNA]</scope>
    <source>
        <strain evidence="3">cv. PBC81</strain>
    </source>
</reference>
<dbReference type="InterPro" id="IPR017451">
    <property type="entry name" value="F-box-assoc_interact_dom"/>
</dbReference>
<evidence type="ECO:0000313" key="3">
    <source>
        <dbReference type="Proteomes" id="UP000224567"/>
    </source>
</evidence>
<dbReference type="NCBIfam" id="TIGR01640">
    <property type="entry name" value="F_box_assoc_1"/>
    <property type="match status" value="1"/>
</dbReference>
<dbReference type="OrthoDB" id="894159at2759"/>
<organism evidence="2 3">
    <name type="scientific">Capsicum baccatum</name>
    <name type="common">Peruvian pepper</name>
    <dbReference type="NCBI Taxonomy" id="33114"/>
    <lineage>
        <taxon>Eukaryota</taxon>
        <taxon>Viridiplantae</taxon>
        <taxon>Streptophyta</taxon>
        <taxon>Embryophyta</taxon>
        <taxon>Tracheophyta</taxon>
        <taxon>Spermatophyta</taxon>
        <taxon>Magnoliopsida</taxon>
        <taxon>eudicotyledons</taxon>
        <taxon>Gunneridae</taxon>
        <taxon>Pentapetalae</taxon>
        <taxon>asterids</taxon>
        <taxon>lamiids</taxon>
        <taxon>Solanales</taxon>
        <taxon>Solanaceae</taxon>
        <taxon>Solanoideae</taxon>
        <taxon>Capsiceae</taxon>
        <taxon>Capsicum</taxon>
    </lineage>
</organism>
<dbReference type="AlphaFoldDB" id="A0A2G2VBH1"/>
<comment type="caution">
    <text evidence="2">The sequence shown here is derived from an EMBL/GenBank/DDBJ whole genome shotgun (WGS) entry which is preliminary data.</text>
</comment>
<dbReference type="InterPro" id="IPR013187">
    <property type="entry name" value="F-box-assoc_dom_typ3"/>
</dbReference>
<dbReference type="Pfam" id="PF08268">
    <property type="entry name" value="FBA_3"/>
    <property type="match status" value="1"/>
</dbReference>
<dbReference type="Proteomes" id="UP000224567">
    <property type="component" value="Unassembled WGS sequence"/>
</dbReference>
<name>A0A2G2VBH1_CAPBA</name>
<gene>
    <name evidence="2" type="ORF">CQW23_30068</name>
</gene>
<protein>
    <recommendedName>
        <fullName evidence="1">F-box associated beta-propeller type 3 domain-containing protein</fullName>
    </recommendedName>
</protein>
<evidence type="ECO:0000313" key="2">
    <source>
        <dbReference type="EMBL" id="PHT30340.1"/>
    </source>
</evidence>
<proteinExistence type="predicted"/>
<evidence type="ECO:0000259" key="1">
    <source>
        <dbReference type="Pfam" id="PF08268"/>
    </source>
</evidence>
<keyword evidence="3" id="KW-1185">Reference proteome</keyword>
<accession>A0A2G2VBH1</accession>
<sequence length="245" mass="27767">MVPRFPSLTGVPIFGFESGGMIFSIVTSLYKSGRGRGSAISISLEITGIGGFGNRGGVKVGSMAEVDAKYLKFVDNPEDQGTHEICHDPNFVELDLQLYFTAEIEGFGEWPDIVNYVFGFNPITFEYKVVRIYQQEVLDDNTSYYKSEGQVYIIRKGNWRSAGHVIFCFDCRPSGVNLYGKLHWLVFDADRYELICSFDLDNELFELFPTAPGYTVECYRNLRRLGLFGRRLCVCDNNANSHFEV</sequence>
<reference evidence="3" key="2">
    <citation type="journal article" date="2017" name="J. Anim. Genet.">
        <title>Multiple reference genome sequences of hot pepper reveal the massive evolution of plant disease resistance genes by retroduplication.</title>
        <authorList>
            <person name="Kim S."/>
            <person name="Park J."/>
            <person name="Yeom S.-I."/>
            <person name="Kim Y.-M."/>
            <person name="Seo E."/>
            <person name="Kim K.-T."/>
            <person name="Kim M.-S."/>
            <person name="Lee J.M."/>
            <person name="Cheong K."/>
            <person name="Shin H.-S."/>
            <person name="Kim S.-B."/>
            <person name="Han K."/>
            <person name="Lee J."/>
            <person name="Park M."/>
            <person name="Lee H.-A."/>
            <person name="Lee H.-Y."/>
            <person name="Lee Y."/>
            <person name="Oh S."/>
            <person name="Lee J.H."/>
            <person name="Choi E."/>
            <person name="Choi E."/>
            <person name="Lee S.E."/>
            <person name="Jeon J."/>
            <person name="Kim H."/>
            <person name="Choi G."/>
            <person name="Song H."/>
            <person name="Lee J."/>
            <person name="Lee S.-C."/>
            <person name="Kwon J.-K."/>
            <person name="Lee H.-Y."/>
            <person name="Koo N."/>
            <person name="Hong Y."/>
            <person name="Kim R.W."/>
            <person name="Kang W.-H."/>
            <person name="Huh J.H."/>
            <person name="Kang B.-C."/>
            <person name="Yang T.-J."/>
            <person name="Lee Y.-H."/>
            <person name="Bennetzen J.L."/>
            <person name="Choi D."/>
        </authorList>
    </citation>
    <scope>NUCLEOTIDE SEQUENCE [LARGE SCALE GENOMIC DNA]</scope>
    <source>
        <strain evidence="3">cv. PBC81</strain>
    </source>
</reference>